<dbReference type="InterPro" id="IPR003653">
    <property type="entry name" value="Peptidase_C48_C"/>
</dbReference>
<feature type="non-terminal residue" evidence="6">
    <location>
        <position position="187"/>
    </location>
</feature>
<organism evidence="6 7">
    <name type="scientific">Zostera marina</name>
    <name type="common">Eelgrass</name>
    <dbReference type="NCBI Taxonomy" id="29655"/>
    <lineage>
        <taxon>Eukaryota</taxon>
        <taxon>Viridiplantae</taxon>
        <taxon>Streptophyta</taxon>
        <taxon>Embryophyta</taxon>
        <taxon>Tracheophyta</taxon>
        <taxon>Spermatophyta</taxon>
        <taxon>Magnoliopsida</taxon>
        <taxon>Liliopsida</taxon>
        <taxon>Zosteraceae</taxon>
        <taxon>Zostera</taxon>
    </lineage>
</organism>
<dbReference type="GO" id="GO:0008234">
    <property type="term" value="F:cysteine-type peptidase activity"/>
    <property type="evidence" value="ECO:0007669"/>
    <property type="project" value="UniProtKB-KW"/>
</dbReference>
<keyword evidence="7" id="KW-1185">Reference proteome</keyword>
<dbReference type="STRING" id="29655.A0A0K9NQF7"/>
<accession>A0A0K9NQF7</accession>
<evidence type="ECO:0000256" key="1">
    <source>
        <dbReference type="ARBA" id="ARBA00005234"/>
    </source>
</evidence>
<evidence type="ECO:0000259" key="5">
    <source>
        <dbReference type="PROSITE" id="PS50600"/>
    </source>
</evidence>
<evidence type="ECO:0000256" key="4">
    <source>
        <dbReference type="ARBA" id="ARBA00022807"/>
    </source>
</evidence>
<evidence type="ECO:0000256" key="2">
    <source>
        <dbReference type="ARBA" id="ARBA00022670"/>
    </source>
</evidence>
<sequence length="187" mass="21669">MANADGIPFYDLSSPEREGGSVQTRSMVLSKKISRESREAEKIAEKSLYSLTLFKRAKRGVNGRCTDSEKQKMLDTDKFECYLEKLLSEIPDEKKCSCVCLDSMWFSIYVDASIKKDQSQKAKVIKWVNKKQIFQRKYVFVPIVCWKHWNLLILCHFDEISKVDKPCMLLLDSLGTMGPERLEPDIR</sequence>
<name>A0A0K9NQF7_ZOSMR</name>
<keyword evidence="4" id="KW-0788">Thiol protease</keyword>
<dbReference type="Pfam" id="PF02902">
    <property type="entry name" value="Peptidase_C48"/>
    <property type="match status" value="1"/>
</dbReference>
<evidence type="ECO:0000313" key="7">
    <source>
        <dbReference type="Proteomes" id="UP000036987"/>
    </source>
</evidence>
<gene>
    <name evidence="6" type="ORF">ZOSMA_79G00310</name>
</gene>
<dbReference type="EMBL" id="LFYR01001977">
    <property type="protein sequence ID" value="KMZ58190.1"/>
    <property type="molecule type" value="Genomic_DNA"/>
</dbReference>
<dbReference type="OrthoDB" id="732682at2759"/>
<dbReference type="InterPro" id="IPR038765">
    <property type="entry name" value="Papain-like_cys_pep_sf"/>
</dbReference>
<dbReference type="PANTHER" id="PTHR46915:SF6">
    <property type="entry name" value="CYSTEINE PROTEINASES SUPERFAMILY PROTEIN"/>
    <property type="match status" value="1"/>
</dbReference>
<keyword evidence="3" id="KW-0378">Hydrolase</keyword>
<comment type="caution">
    <text evidence="6">The sequence shown here is derived from an EMBL/GenBank/DDBJ whole genome shotgun (WGS) entry which is preliminary data.</text>
</comment>
<dbReference type="PANTHER" id="PTHR46915">
    <property type="entry name" value="UBIQUITIN-LIKE PROTEASE 4-RELATED"/>
    <property type="match status" value="1"/>
</dbReference>
<comment type="similarity">
    <text evidence="1">Belongs to the peptidase C48 family.</text>
</comment>
<dbReference type="Proteomes" id="UP000036987">
    <property type="component" value="Unassembled WGS sequence"/>
</dbReference>
<proteinExistence type="inferred from homology"/>
<protein>
    <submittedName>
        <fullName evidence="6">Sentrin-specific protease</fullName>
    </submittedName>
</protein>
<dbReference type="AlphaFoldDB" id="A0A0K9NQF7"/>
<evidence type="ECO:0000256" key="3">
    <source>
        <dbReference type="ARBA" id="ARBA00022801"/>
    </source>
</evidence>
<feature type="domain" description="Ubiquitin-like protease family profile" evidence="5">
    <location>
        <begin position="33"/>
        <end position="187"/>
    </location>
</feature>
<dbReference type="SUPFAM" id="SSF54001">
    <property type="entry name" value="Cysteine proteinases"/>
    <property type="match status" value="1"/>
</dbReference>
<dbReference type="GO" id="GO:0016926">
    <property type="term" value="P:protein desumoylation"/>
    <property type="evidence" value="ECO:0007669"/>
    <property type="project" value="UniProtKB-ARBA"/>
</dbReference>
<dbReference type="GO" id="GO:0006508">
    <property type="term" value="P:proteolysis"/>
    <property type="evidence" value="ECO:0007669"/>
    <property type="project" value="UniProtKB-KW"/>
</dbReference>
<dbReference type="Gene3D" id="3.40.395.10">
    <property type="entry name" value="Adenoviral Proteinase, Chain A"/>
    <property type="match status" value="1"/>
</dbReference>
<evidence type="ECO:0000313" key="6">
    <source>
        <dbReference type="EMBL" id="KMZ58190.1"/>
    </source>
</evidence>
<reference evidence="7" key="1">
    <citation type="journal article" date="2016" name="Nature">
        <title>The genome of the seagrass Zostera marina reveals angiosperm adaptation to the sea.</title>
        <authorList>
            <person name="Olsen J.L."/>
            <person name="Rouze P."/>
            <person name="Verhelst B."/>
            <person name="Lin Y.-C."/>
            <person name="Bayer T."/>
            <person name="Collen J."/>
            <person name="Dattolo E."/>
            <person name="De Paoli E."/>
            <person name="Dittami S."/>
            <person name="Maumus F."/>
            <person name="Michel G."/>
            <person name="Kersting A."/>
            <person name="Lauritano C."/>
            <person name="Lohaus R."/>
            <person name="Toepel M."/>
            <person name="Tonon T."/>
            <person name="Vanneste K."/>
            <person name="Amirebrahimi M."/>
            <person name="Brakel J."/>
            <person name="Bostroem C."/>
            <person name="Chovatia M."/>
            <person name="Grimwood J."/>
            <person name="Jenkins J.W."/>
            <person name="Jueterbock A."/>
            <person name="Mraz A."/>
            <person name="Stam W.T."/>
            <person name="Tice H."/>
            <person name="Bornberg-Bauer E."/>
            <person name="Green P.J."/>
            <person name="Pearson G.A."/>
            <person name="Procaccini G."/>
            <person name="Duarte C.M."/>
            <person name="Schmutz J."/>
            <person name="Reusch T.B.H."/>
            <person name="Van de Peer Y."/>
        </authorList>
    </citation>
    <scope>NUCLEOTIDE SEQUENCE [LARGE SCALE GENOMIC DNA]</scope>
    <source>
        <strain evidence="7">cv. Finnish</strain>
    </source>
</reference>
<keyword evidence="2 6" id="KW-0645">Protease</keyword>
<dbReference type="PROSITE" id="PS50600">
    <property type="entry name" value="ULP_PROTEASE"/>
    <property type="match status" value="1"/>
</dbReference>